<dbReference type="EMBL" id="JANBVB010000050">
    <property type="protein sequence ID" value="KAJ2898724.1"/>
    <property type="molecule type" value="Genomic_DNA"/>
</dbReference>
<evidence type="ECO:0000313" key="1">
    <source>
        <dbReference type="EMBL" id="KAJ2898724.1"/>
    </source>
</evidence>
<gene>
    <name evidence="1" type="ORF">IWW38_001272</name>
</gene>
<sequence length="324" mass="36182">MAFRTSTILRQELRLRPAVELALRSSCLQLVLARWGLETAVLMGLSGDQTANDDDRKVRAVEAITSALYESKLDSHATQAERDMLEKPYRAWEYKDYVYGDHWESFGVLQWILGRQPTIPAYYSNFDRARLFQSTGIMPADPSTVNVFVSQFKSQQPQHSADTLQREVDIAEAWVWRARAQVLLGLRKDIGSAAISSQTDSDSPLEAALRDKHIPSSLRKLATDMPKTIPLAAKRAHAKGLVEALEGGDFAIAVELKGGDSNSKPVYVPYANLDKEHLDAIRKIAESRFLGFAWALEKVGDWDIDRIGELVSINPISSLWTPNA</sequence>
<organism evidence="1 2">
    <name type="scientific">Coemansia aciculifera</name>
    <dbReference type="NCBI Taxonomy" id="417176"/>
    <lineage>
        <taxon>Eukaryota</taxon>
        <taxon>Fungi</taxon>
        <taxon>Fungi incertae sedis</taxon>
        <taxon>Zoopagomycota</taxon>
        <taxon>Kickxellomycotina</taxon>
        <taxon>Kickxellomycetes</taxon>
        <taxon>Kickxellales</taxon>
        <taxon>Kickxellaceae</taxon>
        <taxon>Coemansia</taxon>
    </lineage>
</organism>
<accession>A0ACC1M7W5</accession>
<proteinExistence type="predicted"/>
<name>A0ACC1M7W5_9FUNG</name>
<evidence type="ECO:0000313" key="2">
    <source>
        <dbReference type="Proteomes" id="UP001139981"/>
    </source>
</evidence>
<protein>
    <submittedName>
        <fullName evidence="1">Uncharacterized protein</fullName>
    </submittedName>
</protein>
<keyword evidence="2" id="KW-1185">Reference proteome</keyword>
<reference evidence="1" key="1">
    <citation type="submission" date="2022-07" db="EMBL/GenBank/DDBJ databases">
        <title>Phylogenomic reconstructions and comparative analyses of Kickxellomycotina fungi.</title>
        <authorList>
            <person name="Reynolds N.K."/>
            <person name="Stajich J.E."/>
            <person name="Barry K."/>
            <person name="Grigoriev I.V."/>
            <person name="Crous P."/>
            <person name="Smith M.E."/>
        </authorList>
    </citation>
    <scope>NUCLEOTIDE SEQUENCE</scope>
    <source>
        <strain evidence="1">CBS 190363</strain>
    </source>
</reference>
<comment type="caution">
    <text evidence="1">The sequence shown here is derived from an EMBL/GenBank/DDBJ whole genome shotgun (WGS) entry which is preliminary data.</text>
</comment>
<dbReference type="Proteomes" id="UP001139981">
    <property type="component" value="Unassembled WGS sequence"/>
</dbReference>